<evidence type="ECO:0000256" key="1">
    <source>
        <dbReference type="SAM" id="Phobius"/>
    </source>
</evidence>
<keyword evidence="1" id="KW-0472">Membrane</keyword>
<organism evidence="2">
    <name type="scientific">Tolypothrix bouteillei VB521301</name>
    <dbReference type="NCBI Taxonomy" id="1479485"/>
    <lineage>
        <taxon>Bacteria</taxon>
        <taxon>Bacillati</taxon>
        <taxon>Cyanobacteriota</taxon>
        <taxon>Cyanophyceae</taxon>
        <taxon>Nostocales</taxon>
        <taxon>Tolypothrichaceae</taxon>
        <taxon>Tolypothrix</taxon>
    </lineage>
</organism>
<reference evidence="2" key="1">
    <citation type="journal article" date="2015" name="Genome Announc.">
        <title>Draft Genome Sequence of Tolypothrix boutellei Strain VB521301.</title>
        <authorList>
            <person name="Chandrababunaidu M.M."/>
            <person name="Singh D."/>
            <person name="Sen D."/>
            <person name="Bhan S."/>
            <person name="Das S."/>
            <person name="Gupta A."/>
            <person name="Adhikary S.P."/>
            <person name="Tripathy S."/>
        </authorList>
    </citation>
    <scope>NUCLEOTIDE SEQUENCE</scope>
    <source>
        <strain evidence="2">VB521301</strain>
    </source>
</reference>
<dbReference type="STRING" id="1479485.DA73_0200595"/>
<name>A0A0C1RE64_9CYAN</name>
<comment type="caution">
    <text evidence="2">The sequence shown here is derived from an EMBL/GenBank/DDBJ whole genome shotgun (WGS) entry which is preliminary data.</text>
</comment>
<gene>
    <name evidence="2" type="ORF">DA73_0200595</name>
</gene>
<feature type="transmembrane region" description="Helical" evidence="1">
    <location>
        <begin position="113"/>
        <end position="131"/>
    </location>
</feature>
<evidence type="ECO:0000313" key="2">
    <source>
        <dbReference type="EMBL" id="KIE13903.1"/>
    </source>
</evidence>
<protein>
    <submittedName>
        <fullName evidence="2">Uncharacterized protein</fullName>
    </submittedName>
</protein>
<sequence length="165" mass="18611">MSNNKRRDFHVDSSEGGAIVPVNRLQSMLQQVQQQGGVAPSQPYSPPMTVDYTNTQPVEVRYVNAPTSYKPRIPQIEIPYVETWKAHRLHPQNPWRFVWYPVYFLSDVIKSPVGVGAVGLWLFVMLLNFLLNGSYTGPGYASGKKIEVVPKEAPQFALPVVKQLE</sequence>
<dbReference type="AlphaFoldDB" id="A0A0C1RE64"/>
<accession>A0A0C1RE64</accession>
<dbReference type="EMBL" id="JHEG02000001">
    <property type="protein sequence ID" value="KIE13903.1"/>
    <property type="molecule type" value="Genomic_DNA"/>
</dbReference>
<keyword evidence="1" id="KW-1133">Transmembrane helix</keyword>
<keyword evidence="1" id="KW-0812">Transmembrane</keyword>
<proteinExistence type="predicted"/>
<dbReference type="OrthoDB" id="484806at2"/>